<sequence>MARAAGLVVDVPGRRIADGLDLEVAAGEAVAVTGPSGSGKTTLLNALAGLVRPAAGSVAVCGHSLHDASGDAAAALRLAHVGMVFQFGELLPELSVAENVALPAMFAGHADAAARAAGLLDLVGLGGQGHRAPEELSGGEAQRAAVARALVCRPRLVLADEPTGALDEGNARRVTRVLLDACREGGAALVVATHDAEVARAADRTLRLRSGRLHAVPAGAGPAGAGPGAGPAERP</sequence>
<evidence type="ECO:0000313" key="6">
    <source>
        <dbReference type="Proteomes" id="UP001501147"/>
    </source>
</evidence>
<evidence type="ECO:0000313" key="5">
    <source>
        <dbReference type="EMBL" id="GAA4776790.1"/>
    </source>
</evidence>
<dbReference type="InterPro" id="IPR015854">
    <property type="entry name" value="ABC_transpr_LolD-like"/>
</dbReference>
<dbReference type="PANTHER" id="PTHR24220">
    <property type="entry name" value="IMPORT ATP-BINDING PROTEIN"/>
    <property type="match status" value="1"/>
</dbReference>
<gene>
    <name evidence="5" type="ORF">GCM10023329_27030</name>
</gene>
<comment type="caution">
    <text evidence="5">The sequence shown here is derived from an EMBL/GenBank/DDBJ whole genome shotgun (WGS) entry which is preliminary data.</text>
</comment>
<reference evidence="6" key="1">
    <citation type="journal article" date="2019" name="Int. J. Syst. Evol. Microbiol.">
        <title>The Global Catalogue of Microorganisms (GCM) 10K type strain sequencing project: providing services to taxonomists for standard genome sequencing and annotation.</title>
        <authorList>
            <consortium name="The Broad Institute Genomics Platform"/>
            <consortium name="The Broad Institute Genome Sequencing Center for Infectious Disease"/>
            <person name="Wu L."/>
            <person name="Ma J."/>
        </authorList>
    </citation>
    <scope>NUCLEOTIDE SEQUENCE [LARGE SCALE GENOMIC DNA]</scope>
    <source>
        <strain evidence="6">JCM 18324</strain>
    </source>
</reference>
<feature type="domain" description="ABC transporter" evidence="4">
    <location>
        <begin position="2"/>
        <end position="235"/>
    </location>
</feature>
<dbReference type="InterPro" id="IPR003439">
    <property type="entry name" value="ABC_transporter-like_ATP-bd"/>
</dbReference>
<name>A0ABP9ABS7_9ACTN</name>
<accession>A0ABP9ABS7</accession>
<dbReference type="SMART" id="SM00382">
    <property type="entry name" value="AAA"/>
    <property type="match status" value="1"/>
</dbReference>
<keyword evidence="2" id="KW-0067">ATP-binding</keyword>
<dbReference type="SUPFAM" id="SSF52540">
    <property type="entry name" value="P-loop containing nucleoside triphosphate hydrolases"/>
    <property type="match status" value="1"/>
</dbReference>
<dbReference type="Gene3D" id="3.40.50.300">
    <property type="entry name" value="P-loop containing nucleotide triphosphate hydrolases"/>
    <property type="match status" value="1"/>
</dbReference>
<dbReference type="InterPro" id="IPR027417">
    <property type="entry name" value="P-loop_NTPase"/>
</dbReference>
<proteinExistence type="predicted"/>
<evidence type="ECO:0000256" key="1">
    <source>
        <dbReference type="ARBA" id="ARBA00022741"/>
    </source>
</evidence>
<evidence type="ECO:0000256" key="3">
    <source>
        <dbReference type="SAM" id="MobiDB-lite"/>
    </source>
</evidence>
<feature type="region of interest" description="Disordered" evidence="3">
    <location>
        <begin position="213"/>
        <end position="235"/>
    </location>
</feature>
<evidence type="ECO:0000256" key="2">
    <source>
        <dbReference type="ARBA" id="ARBA00022840"/>
    </source>
</evidence>
<dbReference type="Pfam" id="PF00005">
    <property type="entry name" value="ABC_tran"/>
    <property type="match status" value="1"/>
</dbReference>
<evidence type="ECO:0000259" key="4">
    <source>
        <dbReference type="PROSITE" id="PS50893"/>
    </source>
</evidence>
<dbReference type="InterPro" id="IPR003593">
    <property type="entry name" value="AAA+_ATPase"/>
</dbReference>
<dbReference type="InterPro" id="IPR017871">
    <property type="entry name" value="ABC_transporter-like_CS"/>
</dbReference>
<keyword evidence="6" id="KW-1185">Reference proteome</keyword>
<keyword evidence="1" id="KW-0547">Nucleotide-binding</keyword>
<organism evidence="5 6">
    <name type="scientific">Streptomyces sanyensis</name>
    <dbReference type="NCBI Taxonomy" id="568869"/>
    <lineage>
        <taxon>Bacteria</taxon>
        <taxon>Bacillati</taxon>
        <taxon>Actinomycetota</taxon>
        <taxon>Actinomycetes</taxon>
        <taxon>Kitasatosporales</taxon>
        <taxon>Streptomycetaceae</taxon>
        <taxon>Streptomyces</taxon>
    </lineage>
</organism>
<dbReference type="PROSITE" id="PS00211">
    <property type="entry name" value="ABC_TRANSPORTER_1"/>
    <property type="match status" value="1"/>
</dbReference>
<protein>
    <recommendedName>
        <fullName evidence="4">ABC transporter domain-containing protein</fullName>
    </recommendedName>
</protein>
<dbReference type="EMBL" id="BAABJV010000005">
    <property type="protein sequence ID" value="GAA4776790.1"/>
    <property type="molecule type" value="Genomic_DNA"/>
</dbReference>
<dbReference type="Proteomes" id="UP001501147">
    <property type="component" value="Unassembled WGS sequence"/>
</dbReference>
<dbReference type="PROSITE" id="PS50893">
    <property type="entry name" value="ABC_TRANSPORTER_2"/>
    <property type="match status" value="1"/>
</dbReference>